<evidence type="ECO:0000313" key="6">
    <source>
        <dbReference type="EMBL" id="GEM02491.1"/>
    </source>
</evidence>
<protein>
    <recommendedName>
        <fullName evidence="3">Nuclease SbcCD subunit C</fullName>
    </recommendedName>
</protein>
<dbReference type="InterPro" id="IPR027417">
    <property type="entry name" value="P-loop_NTPase"/>
</dbReference>
<evidence type="ECO:0000256" key="4">
    <source>
        <dbReference type="SAM" id="Coils"/>
    </source>
</evidence>
<dbReference type="AlphaFoldDB" id="A0A1I5MF88"/>
<evidence type="ECO:0000256" key="1">
    <source>
        <dbReference type="ARBA" id="ARBA00006930"/>
    </source>
</evidence>
<accession>A0A1I5MF88</accession>
<dbReference type="Pfam" id="PF13514">
    <property type="entry name" value="AAA_27"/>
    <property type="match status" value="1"/>
</dbReference>
<comment type="similarity">
    <text evidence="1">Belongs to the SMC family. SbcC subfamily.</text>
</comment>
<reference evidence="7 8" key="1">
    <citation type="submission" date="2016-10" db="EMBL/GenBank/DDBJ databases">
        <authorList>
            <person name="de Groot N.N."/>
        </authorList>
    </citation>
    <scope>NUCLEOTIDE SEQUENCE [LARGE SCALE GENOMIC DNA]</scope>
    <source>
        <strain evidence="7 8">DSM 17073</strain>
    </source>
</reference>
<dbReference type="PANTHER" id="PTHR32114:SF2">
    <property type="entry name" value="ABC TRANSPORTER ABCH.3"/>
    <property type="match status" value="1"/>
</dbReference>
<dbReference type="Proteomes" id="UP000321547">
    <property type="component" value="Unassembled WGS sequence"/>
</dbReference>
<evidence type="ECO:0000313" key="7">
    <source>
        <dbReference type="EMBL" id="SFP07611.1"/>
    </source>
</evidence>
<dbReference type="EMBL" id="BJWI01000040">
    <property type="protein sequence ID" value="GEM02491.1"/>
    <property type="molecule type" value="Genomic_DNA"/>
</dbReference>
<keyword evidence="9" id="KW-1185">Reference proteome</keyword>
<evidence type="ECO:0000256" key="3">
    <source>
        <dbReference type="ARBA" id="ARBA00013368"/>
    </source>
</evidence>
<evidence type="ECO:0000313" key="8">
    <source>
        <dbReference type="Proteomes" id="UP000242243"/>
    </source>
</evidence>
<dbReference type="Gene3D" id="3.40.50.300">
    <property type="entry name" value="P-loop containing nucleotide triphosphate hydrolases"/>
    <property type="match status" value="2"/>
</dbReference>
<feature type="coiled-coil region" evidence="4">
    <location>
        <begin position="394"/>
        <end position="468"/>
    </location>
</feature>
<dbReference type="PANTHER" id="PTHR32114">
    <property type="entry name" value="ABC TRANSPORTER ABCH.3"/>
    <property type="match status" value="1"/>
</dbReference>
<dbReference type="GO" id="GO:0006302">
    <property type="term" value="P:double-strand break repair"/>
    <property type="evidence" value="ECO:0007669"/>
    <property type="project" value="InterPro"/>
</dbReference>
<dbReference type="NCBIfam" id="TIGR03185">
    <property type="entry name" value="DNA_S_dndD"/>
    <property type="match status" value="1"/>
</dbReference>
<dbReference type="OrthoDB" id="9795626at2"/>
<dbReference type="SUPFAM" id="SSF52540">
    <property type="entry name" value="P-loop containing nucleoside triphosphate hydrolases"/>
    <property type="match status" value="1"/>
</dbReference>
<organism evidence="7 8">
    <name type="scientific">Halolactibacillus halophilus</name>
    <dbReference type="NCBI Taxonomy" id="306540"/>
    <lineage>
        <taxon>Bacteria</taxon>
        <taxon>Bacillati</taxon>
        <taxon>Bacillota</taxon>
        <taxon>Bacilli</taxon>
        <taxon>Bacillales</taxon>
        <taxon>Bacillaceae</taxon>
        <taxon>Halolactibacillus</taxon>
    </lineage>
</organism>
<dbReference type="GO" id="GO:0016887">
    <property type="term" value="F:ATP hydrolysis activity"/>
    <property type="evidence" value="ECO:0007669"/>
    <property type="project" value="InterPro"/>
</dbReference>
<comment type="subunit">
    <text evidence="2">Heterodimer of SbcC and SbcD.</text>
</comment>
<name>A0A1I5MF88_9BACI</name>
<dbReference type="InterPro" id="IPR038734">
    <property type="entry name" value="YhaN_AAA"/>
</dbReference>
<dbReference type="Proteomes" id="UP000242243">
    <property type="component" value="Unassembled WGS sequence"/>
</dbReference>
<dbReference type="STRING" id="306540.SAMN05421839_10539"/>
<dbReference type="RefSeq" id="WP_089830318.1">
    <property type="nucleotide sequence ID" value="NZ_BJWI01000040.1"/>
</dbReference>
<evidence type="ECO:0000313" key="9">
    <source>
        <dbReference type="Proteomes" id="UP000321547"/>
    </source>
</evidence>
<keyword evidence="4" id="KW-0175">Coiled coil</keyword>
<dbReference type="EMBL" id="FOXC01000005">
    <property type="protein sequence ID" value="SFP07611.1"/>
    <property type="molecule type" value="Genomic_DNA"/>
</dbReference>
<dbReference type="InterPro" id="IPR017599">
    <property type="entry name" value="DNA_S_DndD"/>
</dbReference>
<evidence type="ECO:0000259" key="5">
    <source>
        <dbReference type="Pfam" id="PF13514"/>
    </source>
</evidence>
<proteinExistence type="inferred from homology"/>
<gene>
    <name evidence="6" type="ORF">HHA03_20230</name>
    <name evidence="7" type="ORF">SAMN05421839_10539</name>
</gene>
<sequence length="658" mass="75868">MKFIELQLTNIGPFYGTNSFNFDSEKKLTLIGGQNGAGKTTFLKSVRLALYGPLAFGLKTTTPKYFNRVINMINNQARAEKSENYSISITFSLVSNMERTTFKIIRNWKISHSMREDVMVLKNDKILGPKSQTLFFENLRTSFPPSLLELCLFDGEDIATLTKNDFLSSYLKDLSNKLFNLDLFESLQTNLKKYLSSVDKTSEQAAYEDELTALKKEQVKNQQLVHDLNHEQETLQNDLDELIIRQKQLKETFQTHGGLVKEQREKLLLRINTIEHERKNNSDSIKNFISRDLPFFIMAQQVNNLTNQLESEEDYFMSKVMHSKIQEINFSNILSDVDLSSDIAEKIKSKIGEQFKGDQEVDLIHNASNSEAQSIYSLNQQLKQEQFKSFVSLIKQNKELLVELKEARDSLKINAESTEFNDMVNEIESLSNQISLSENKLHIIDSDKEELSSELTEIENKVNKVNLKLRNIYKTKESYGESEKVIRVTELFQNKQLRSKLRDAEYLSLKMIKSLMHKHAFIQYISIDPITFEIKLYNNKNELINQQVLSAGEKEIIVLSIIYGTIASSKKELPFILDTLLGRLDEEHKLAIVSTLLPSLGSQAIVLSTNSEINEGLYRSVKNQIAFEYTLNYIDTEQRSVIEHHFFDFDKVGGKYEF</sequence>
<feature type="coiled-coil region" evidence="4">
    <location>
        <begin position="225"/>
        <end position="252"/>
    </location>
</feature>
<feature type="domain" description="YhaN AAA" evidence="5">
    <location>
        <begin position="1"/>
        <end position="52"/>
    </location>
</feature>
<reference evidence="6 9" key="2">
    <citation type="submission" date="2019-07" db="EMBL/GenBank/DDBJ databases">
        <title>Whole genome shotgun sequence of Halolactibacillus halophilus NBRC 100868.</title>
        <authorList>
            <person name="Hosoyama A."/>
            <person name="Uohara A."/>
            <person name="Ohji S."/>
            <person name="Ichikawa N."/>
        </authorList>
    </citation>
    <scope>NUCLEOTIDE SEQUENCE [LARGE SCALE GENOMIC DNA]</scope>
    <source>
        <strain evidence="6 9">NBRC 100868</strain>
    </source>
</reference>
<evidence type="ECO:0000256" key="2">
    <source>
        <dbReference type="ARBA" id="ARBA00011322"/>
    </source>
</evidence>